<dbReference type="InterPro" id="IPR014284">
    <property type="entry name" value="RNA_pol_sigma-70_dom"/>
</dbReference>
<sequence length="292" mass="31176">MARTTIPSSLTSELVALRPDVACMLQRRSDILATDRMQELMVRGLGALSGYSSHPDGVRPWLFGIAKNLRSEEKRRARREREHFCPDLGDAERTATPDVSPEEGAFRSEARRALLSALKTLSPEQFLVIVLVDLAESTCSEAAELLDIPLGTVKSRLAAARTNMLRALGPKEQYLGSPGLLALFGRRVLGAVGEYAYPLGHLLLAMLFFALPRPAPHTPHAVATGAARVIGASAADVARAADVSGPLTNPEPPPAAPATTTGMPRRGRAPEPFVVKPSGRRHWLVGGNGSSG</sequence>
<feature type="region of interest" description="Disordered" evidence="5">
    <location>
        <begin position="243"/>
        <end position="292"/>
    </location>
</feature>
<dbReference type="PANTHER" id="PTHR43133">
    <property type="entry name" value="RNA POLYMERASE ECF-TYPE SIGMA FACTO"/>
    <property type="match status" value="1"/>
</dbReference>
<evidence type="ECO:0000313" key="8">
    <source>
        <dbReference type="Proteomes" id="UP000309215"/>
    </source>
</evidence>
<dbReference type="InterPro" id="IPR013324">
    <property type="entry name" value="RNA_pol_sigma_r3/r4-like"/>
</dbReference>
<evidence type="ECO:0000256" key="5">
    <source>
        <dbReference type="SAM" id="MobiDB-lite"/>
    </source>
</evidence>
<dbReference type="InterPro" id="IPR036388">
    <property type="entry name" value="WH-like_DNA-bd_sf"/>
</dbReference>
<accession>A0A4U1J952</accession>
<dbReference type="InterPro" id="IPR013325">
    <property type="entry name" value="RNA_pol_sigma_r2"/>
</dbReference>
<proteinExistence type="inferred from homology"/>
<dbReference type="Proteomes" id="UP000309215">
    <property type="component" value="Unassembled WGS sequence"/>
</dbReference>
<dbReference type="SUPFAM" id="SSF88946">
    <property type="entry name" value="Sigma2 domain of RNA polymerase sigma factors"/>
    <property type="match status" value="1"/>
</dbReference>
<evidence type="ECO:0000313" key="7">
    <source>
        <dbReference type="EMBL" id="TKD04512.1"/>
    </source>
</evidence>
<gene>
    <name evidence="7" type="ORF">E8A74_23185</name>
</gene>
<evidence type="ECO:0000256" key="4">
    <source>
        <dbReference type="ARBA" id="ARBA00023163"/>
    </source>
</evidence>
<comment type="caution">
    <text evidence="7">The sequence shown here is derived from an EMBL/GenBank/DDBJ whole genome shotgun (WGS) entry which is preliminary data.</text>
</comment>
<dbReference type="NCBIfam" id="TIGR02937">
    <property type="entry name" value="sigma70-ECF"/>
    <property type="match status" value="1"/>
</dbReference>
<evidence type="ECO:0000256" key="3">
    <source>
        <dbReference type="ARBA" id="ARBA00023082"/>
    </source>
</evidence>
<comment type="similarity">
    <text evidence="1">Belongs to the sigma-70 factor family. ECF subfamily.</text>
</comment>
<keyword evidence="8" id="KW-1185">Reference proteome</keyword>
<dbReference type="Pfam" id="PF08281">
    <property type="entry name" value="Sigma70_r4_2"/>
    <property type="match status" value="1"/>
</dbReference>
<reference evidence="7 8" key="1">
    <citation type="submission" date="2019-04" db="EMBL/GenBank/DDBJ databases">
        <authorList>
            <person name="Li Y."/>
            <person name="Wang J."/>
        </authorList>
    </citation>
    <scope>NUCLEOTIDE SEQUENCE [LARGE SCALE GENOMIC DNA]</scope>
    <source>
        <strain evidence="7 8">DSM 14668</strain>
    </source>
</reference>
<dbReference type="EMBL" id="SSMQ01000024">
    <property type="protein sequence ID" value="TKD04512.1"/>
    <property type="molecule type" value="Genomic_DNA"/>
</dbReference>
<evidence type="ECO:0000256" key="2">
    <source>
        <dbReference type="ARBA" id="ARBA00023015"/>
    </source>
</evidence>
<dbReference type="Gene3D" id="1.10.10.10">
    <property type="entry name" value="Winged helix-like DNA-binding domain superfamily/Winged helix DNA-binding domain"/>
    <property type="match status" value="1"/>
</dbReference>
<dbReference type="GO" id="GO:0006352">
    <property type="term" value="P:DNA-templated transcription initiation"/>
    <property type="evidence" value="ECO:0007669"/>
    <property type="project" value="InterPro"/>
</dbReference>
<keyword evidence="3" id="KW-0731">Sigma factor</keyword>
<dbReference type="CDD" id="cd06171">
    <property type="entry name" value="Sigma70_r4"/>
    <property type="match status" value="1"/>
</dbReference>
<dbReference type="InterPro" id="IPR039425">
    <property type="entry name" value="RNA_pol_sigma-70-like"/>
</dbReference>
<feature type="domain" description="RNA polymerase sigma factor 70 region 4 type 2" evidence="6">
    <location>
        <begin position="111"/>
        <end position="163"/>
    </location>
</feature>
<organism evidence="7 8">
    <name type="scientific">Polyangium fumosum</name>
    <dbReference type="NCBI Taxonomy" id="889272"/>
    <lineage>
        <taxon>Bacteria</taxon>
        <taxon>Pseudomonadati</taxon>
        <taxon>Myxococcota</taxon>
        <taxon>Polyangia</taxon>
        <taxon>Polyangiales</taxon>
        <taxon>Polyangiaceae</taxon>
        <taxon>Polyangium</taxon>
    </lineage>
</organism>
<dbReference type="GO" id="GO:0003677">
    <property type="term" value="F:DNA binding"/>
    <property type="evidence" value="ECO:0007669"/>
    <property type="project" value="InterPro"/>
</dbReference>
<evidence type="ECO:0000259" key="6">
    <source>
        <dbReference type="Pfam" id="PF08281"/>
    </source>
</evidence>
<keyword evidence="4" id="KW-0804">Transcription</keyword>
<dbReference type="AlphaFoldDB" id="A0A4U1J952"/>
<dbReference type="InterPro" id="IPR013249">
    <property type="entry name" value="RNA_pol_sigma70_r4_t2"/>
</dbReference>
<keyword evidence="2" id="KW-0805">Transcription regulation</keyword>
<dbReference type="GO" id="GO:0016987">
    <property type="term" value="F:sigma factor activity"/>
    <property type="evidence" value="ECO:0007669"/>
    <property type="project" value="UniProtKB-KW"/>
</dbReference>
<dbReference type="PANTHER" id="PTHR43133:SF25">
    <property type="entry name" value="RNA POLYMERASE SIGMA FACTOR RFAY-RELATED"/>
    <property type="match status" value="1"/>
</dbReference>
<protein>
    <submittedName>
        <fullName evidence="7">Sigma-70 family RNA polymerase sigma factor</fullName>
    </submittedName>
</protein>
<dbReference type="SUPFAM" id="SSF88659">
    <property type="entry name" value="Sigma3 and sigma4 domains of RNA polymerase sigma factors"/>
    <property type="match status" value="1"/>
</dbReference>
<name>A0A4U1J952_9BACT</name>
<dbReference type="OrthoDB" id="9780326at2"/>
<evidence type="ECO:0000256" key="1">
    <source>
        <dbReference type="ARBA" id="ARBA00010641"/>
    </source>
</evidence>